<sequence length="108" mass="11568">MELLAGRYRRDMLQVFVLTSGFWFPVNISVAHLPIVLATGDTPVSSKGIAMALLVAGVFNAAAAPRYGMLSQRIGRRNFSIWYGVAAAVITPALCFLAIGGRDRSGNP</sequence>
<dbReference type="OrthoDB" id="8953821at2"/>
<protein>
    <recommendedName>
        <fullName evidence="4">MFS transporter</fullName>
    </recommendedName>
</protein>
<evidence type="ECO:0000256" key="1">
    <source>
        <dbReference type="SAM" id="Phobius"/>
    </source>
</evidence>
<feature type="transmembrane region" description="Helical" evidence="1">
    <location>
        <begin position="81"/>
        <end position="99"/>
    </location>
</feature>
<organism evidence="2 3">
    <name type="scientific">Streptomyces paludis</name>
    <dbReference type="NCBI Taxonomy" id="2282738"/>
    <lineage>
        <taxon>Bacteria</taxon>
        <taxon>Bacillati</taxon>
        <taxon>Actinomycetota</taxon>
        <taxon>Actinomycetes</taxon>
        <taxon>Kitasatosporales</taxon>
        <taxon>Streptomycetaceae</taxon>
        <taxon>Streptomyces</taxon>
    </lineage>
</organism>
<proteinExistence type="predicted"/>
<gene>
    <name evidence="2" type="ORF">DVK44_32990</name>
</gene>
<accession>A0A345HYG9</accession>
<dbReference type="SUPFAM" id="SSF103473">
    <property type="entry name" value="MFS general substrate transporter"/>
    <property type="match status" value="1"/>
</dbReference>
<dbReference type="KEGG" id="spad:DVK44_32990"/>
<keyword evidence="1" id="KW-0472">Membrane</keyword>
<keyword evidence="3" id="KW-1185">Reference proteome</keyword>
<keyword evidence="1" id="KW-0812">Transmembrane</keyword>
<dbReference type="Gene3D" id="1.20.1250.20">
    <property type="entry name" value="MFS general substrate transporter like domains"/>
    <property type="match status" value="1"/>
</dbReference>
<feature type="transmembrane region" description="Helical" evidence="1">
    <location>
        <begin position="49"/>
        <end position="69"/>
    </location>
</feature>
<dbReference type="RefSeq" id="WP_114664284.1">
    <property type="nucleotide sequence ID" value="NZ_CP031194.1"/>
</dbReference>
<dbReference type="InterPro" id="IPR036259">
    <property type="entry name" value="MFS_trans_sf"/>
</dbReference>
<evidence type="ECO:0000313" key="3">
    <source>
        <dbReference type="Proteomes" id="UP000253868"/>
    </source>
</evidence>
<dbReference type="AlphaFoldDB" id="A0A345HYG9"/>
<evidence type="ECO:0008006" key="4">
    <source>
        <dbReference type="Google" id="ProtNLM"/>
    </source>
</evidence>
<name>A0A345HYG9_9ACTN</name>
<evidence type="ECO:0000313" key="2">
    <source>
        <dbReference type="EMBL" id="AXG81743.1"/>
    </source>
</evidence>
<dbReference type="Proteomes" id="UP000253868">
    <property type="component" value="Chromosome"/>
</dbReference>
<reference evidence="3" key="1">
    <citation type="submission" date="2018-07" db="EMBL/GenBank/DDBJ databases">
        <authorList>
            <person name="Zhao J."/>
        </authorList>
    </citation>
    <scope>NUCLEOTIDE SEQUENCE [LARGE SCALE GENOMIC DNA]</scope>
    <source>
        <strain evidence="3">GSSD-12</strain>
    </source>
</reference>
<feature type="transmembrane region" description="Helical" evidence="1">
    <location>
        <begin position="12"/>
        <end position="37"/>
    </location>
</feature>
<keyword evidence="1" id="KW-1133">Transmembrane helix</keyword>
<dbReference type="EMBL" id="CP031194">
    <property type="protein sequence ID" value="AXG81743.1"/>
    <property type="molecule type" value="Genomic_DNA"/>
</dbReference>